<keyword evidence="2" id="KW-1185">Reference proteome</keyword>
<reference evidence="1 2" key="1">
    <citation type="submission" date="2017-12" db="EMBL/GenBank/DDBJ databases">
        <title>Comparative genomics of Botrytis spp.</title>
        <authorList>
            <person name="Valero-Jimenez C.A."/>
            <person name="Tapia P."/>
            <person name="Veloso J."/>
            <person name="Silva-Moreno E."/>
            <person name="Staats M."/>
            <person name="Valdes J.H."/>
            <person name="Van Kan J.A.L."/>
        </authorList>
    </citation>
    <scope>NUCLEOTIDE SEQUENCE [LARGE SCALE GENOMIC DNA]</scope>
    <source>
        <strain evidence="1 2">Bh0001</strain>
    </source>
</reference>
<comment type="caution">
    <text evidence="1">The sequence shown here is derived from an EMBL/GenBank/DDBJ whole genome shotgun (WGS) entry which is preliminary data.</text>
</comment>
<dbReference type="Proteomes" id="UP000297814">
    <property type="component" value="Unassembled WGS sequence"/>
</dbReference>
<accession>A0A4Z1GSQ0</accession>
<dbReference type="EMBL" id="PQXK01000119">
    <property type="protein sequence ID" value="TGO36633.1"/>
    <property type="molecule type" value="Genomic_DNA"/>
</dbReference>
<organism evidence="1 2">
    <name type="scientific">Botrytis hyacinthi</name>
    <dbReference type="NCBI Taxonomy" id="278943"/>
    <lineage>
        <taxon>Eukaryota</taxon>
        <taxon>Fungi</taxon>
        <taxon>Dikarya</taxon>
        <taxon>Ascomycota</taxon>
        <taxon>Pezizomycotina</taxon>
        <taxon>Leotiomycetes</taxon>
        <taxon>Helotiales</taxon>
        <taxon>Sclerotiniaceae</taxon>
        <taxon>Botrytis</taxon>
    </lineage>
</organism>
<name>A0A4Z1GSQ0_9HELO</name>
<proteinExistence type="predicted"/>
<protein>
    <submittedName>
        <fullName evidence="1">Uncharacterized protein</fullName>
    </submittedName>
</protein>
<evidence type="ECO:0000313" key="2">
    <source>
        <dbReference type="Proteomes" id="UP000297814"/>
    </source>
</evidence>
<evidence type="ECO:0000313" key="1">
    <source>
        <dbReference type="EMBL" id="TGO36633.1"/>
    </source>
</evidence>
<sequence length="76" mass="8656">MEQSLANIDQVRAKIHNVFDNKVRMRAIMTAADYTEEAFSDIYVRLAYCRDEPALERIDESCILSDAEGAFRASLP</sequence>
<dbReference type="AlphaFoldDB" id="A0A4Z1GSQ0"/>
<gene>
    <name evidence="1" type="ORF">BHYA_0119g00230</name>
</gene>